<feature type="region of interest" description="Disordered" evidence="1">
    <location>
        <begin position="42"/>
        <end position="64"/>
    </location>
</feature>
<keyword evidence="4" id="KW-1185">Reference proteome</keyword>
<keyword evidence="2" id="KW-0472">Membrane</keyword>
<evidence type="ECO:0008006" key="5">
    <source>
        <dbReference type="Google" id="ProtNLM"/>
    </source>
</evidence>
<gene>
    <name evidence="3" type="ORF">ACFPGP_13540</name>
</gene>
<feature type="compositionally biased region" description="Low complexity" evidence="1">
    <location>
        <begin position="42"/>
        <end position="59"/>
    </location>
</feature>
<dbReference type="EMBL" id="JBHSKD010000015">
    <property type="protein sequence ID" value="MFC5177700.1"/>
    <property type="molecule type" value="Genomic_DNA"/>
</dbReference>
<proteinExistence type="predicted"/>
<evidence type="ECO:0000313" key="4">
    <source>
        <dbReference type="Proteomes" id="UP001596087"/>
    </source>
</evidence>
<protein>
    <recommendedName>
        <fullName evidence="5">SHOCT domain-containing protein</fullName>
    </recommendedName>
</protein>
<evidence type="ECO:0000256" key="2">
    <source>
        <dbReference type="SAM" id="Phobius"/>
    </source>
</evidence>
<feature type="transmembrane region" description="Helical" evidence="2">
    <location>
        <begin position="12"/>
        <end position="39"/>
    </location>
</feature>
<comment type="caution">
    <text evidence="3">The sequence shown here is derived from an EMBL/GenBank/DDBJ whole genome shotgun (WGS) entry which is preliminary data.</text>
</comment>
<organism evidence="3 4">
    <name type="scientific">Nocardioides taihuensis</name>
    <dbReference type="NCBI Taxonomy" id="1835606"/>
    <lineage>
        <taxon>Bacteria</taxon>
        <taxon>Bacillati</taxon>
        <taxon>Actinomycetota</taxon>
        <taxon>Actinomycetes</taxon>
        <taxon>Propionibacteriales</taxon>
        <taxon>Nocardioidaceae</taxon>
        <taxon>Nocardioides</taxon>
    </lineage>
</organism>
<dbReference type="Proteomes" id="UP001596087">
    <property type="component" value="Unassembled WGS sequence"/>
</dbReference>
<sequence length="98" mass="10361">MRDWNEGHMDNGWGLAMALGMFGLLLVLVAVVVVAVVWASRTTQTTSAPPPSTTGSQASESPGGARAILDERLARGEIEPEEYRARLEALTSGGPARP</sequence>
<accession>A0ABW0BK92</accession>
<evidence type="ECO:0000313" key="3">
    <source>
        <dbReference type="EMBL" id="MFC5177700.1"/>
    </source>
</evidence>
<reference evidence="4" key="1">
    <citation type="journal article" date="2019" name="Int. J. Syst. Evol. Microbiol.">
        <title>The Global Catalogue of Microorganisms (GCM) 10K type strain sequencing project: providing services to taxonomists for standard genome sequencing and annotation.</title>
        <authorList>
            <consortium name="The Broad Institute Genomics Platform"/>
            <consortium name="The Broad Institute Genome Sequencing Center for Infectious Disease"/>
            <person name="Wu L."/>
            <person name="Ma J."/>
        </authorList>
    </citation>
    <scope>NUCLEOTIDE SEQUENCE [LARGE SCALE GENOMIC DNA]</scope>
    <source>
        <strain evidence="4">DFY41</strain>
    </source>
</reference>
<dbReference type="RefSeq" id="WP_378590937.1">
    <property type="nucleotide sequence ID" value="NZ_JBHSKD010000015.1"/>
</dbReference>
<evidence type="ECO:0000256" key="1">
    <source>
        <dbReference type="SAM" id="MobiDB-lite"/>
    </source>
</evidence>
<keyword evidence="2" id="KW-0812">Transmembrane</keyword>
<keyword evidence="2" id="KW-1133">Transmembrane helix</keyword>
<name>A0ABW0BK92_9ACTN</name>